<name>A0AAC8QCF6_9BACT</name>
<proteinExistence type="predicted"/>
<reference evidence="1 2" key="1">
    <citation type="submission" date="2015-05" db="EMBL/GenBank/DDBJ databases">
        <title>Genome assembly of Archangium gephyra DSM 2261.</title>
        <authorList>
            <person name="Sharma G."/>
            <person name="Subramanian S."/>
        </authorList>
    </citation>
    <scope>NUCLEOTIDE SEQUENCE [LARGE SCALE GENOMIC DNA]</scope>
    <source>
        <strain evidence="1 2">DSM 2261</strain>
    </source>
</reference>
<dbReference type="AlphaFoldDB" id="A0AAC8QCF6"/>
<organism evidence="1 2">
    <name type="scientific">Archangium gephyra</name>
    <dbReference type="NCBI Taxonomy" id="48"/>
    <lineage>
        <taxon>Bacteria</taxon>
        <taxon>Pseudomonadati</taxon>
        <taxon>Myxococcota</taxon>
        <taxon>Myxococcia</taxon>
        <taxon>Myxococcales</taxon>
        <taxon>Cystobacterineae</taxon>
        <taxon>Archangiaceae</taxon>
        <taxon>Archangium</taxon>
    </lineage>
</organism>
<accession>A0AAC8QCF6</accession>
<evidence type="ECO:0000313" key="1">
    <source>
        <dbReference type="EMBL" id="AKJ04673.1"/>
    </source>
</evidence>
<dbReference type="EMBL" id="CP011509">
    <property type="protein sequence ID" value="AKJ04673.1"/>
    <property type="molecule type" value="Genomic_DNA"/>
</dbReference>
<protein>
    <submittedName>
        <fullName evidence="1">Uncharacterized protein</fullName>
    </submittedName>
</protein>
<dbReference type="KEGG" id="age:AA314_06299"/>
<gene>
    <name evidence="1" type="ORF">AA314_06299</name>
</gene>
<evidence type="ECO:0000313" key="2">
    <source>
        <dbReference type="Proteomes" id="UP000035579"/>
    </source>
</evidence>
<dbReference type="Proteomes" id="UP000035579">
    <property type="component" value="Chromosome"/>
</dbReference>
<sequence>MDTDVHPPAPGCPDPEMRAAVLEQACTEGELEALGPQWLLPSGMGMP</sequence>